<evidence type="ECO:0000256" key="1">
    <source>
        <dbReference type="ARBA" id="ARBA00004141"/>
    </source>
</evidence>
<name>A0ABR4C5M5_9HELO</name>
<feature type="region of interest" description="Disordered" evidence="5">
    <location>
        <begin position="332"/>
        <end position="361"/>
    </location>
</feature>
<evidence type="ECO:0000256" key="4">
    <source>
        <dbReference type="ARBA" id="ARBA00023136"/>
    </source>
</evidence>
<dbReference type="PANTHER" id="PTHR12570:SF85">
    <property type="entry name" value="DUF803 DOMAIN MEMBRANE PROTEIN (AFU_ORTHOLOGUE AFUA_1G15880)"/>
    <property type="match status" value="1"/>
</dbReference>
<feature type="transmembrane region" description="Helical" evidence="6">
    <location>
        <begin position="50"/>
        <end position="71"/>
    </location>
</feature>
<keyword evidence="8" id="KW-1185">Reference proteome</keyword>
<feature type="transmembrane region" description="Helical" evidence="6">
    <location>
        <begin position="211"/>
        <end position="228"/>
    </location>
</feature>
<protein>
    <recommendedName>
        <fullName evidence="9">DUF803-domain-containing protein</fullName>
    </recommendedName>
</protein>
<accession>A0ABR4C5M5</accession>
<feature type="transmembrane region" description="Helical" evidence="6">
    <location>
        <begin position="272"/>
        <end position="290"/>
    </location>
</feature>
<keyword evidence="4 6" id="KW-0472">Membrane</keyword>
<dbReference type="EMBL" id="JAZHXI010000012">
    <property type="protein sequence ID" value="KAL2065219.1"/>
    <property type="molecule type" value="Genomic_DNA"/>
</dbReference>
<feature type="transmembrane region" description="Helical" evidence="6">
    <location>
        <begin position="142"/>
        <end position="161"/>
    </location>
</feature>
<keyword evidence="3 6" id="KW-1133">Transmembrane helix</keyword>
<reference evidence="7 8" key="1">
    <citation type="journal article" date="2024" name="Commun. Biol.">
        <title>Comparative genomic analysis of thermophilic fungi reveals convergent evolutionary adaptations and gene losses.</title>
        <authorList>
            <person name="Steindorff A.S."/>
            <person name="Aguilar-Pontes M.V."/>
            <person name="Robinson A.J."/>
            <person name="Andreopoulos B."/>
            <person name="LaButti K."/>
            <person name="Kuo A."/>
            <person name="Mondo S."/>
            <person name="Riley R."/>
            <person name="Otillar R."/>
            <person name="Haridas S."/>
            <person name="Lipzen A."/>
            <person name="Grimwood J."/>
            <person name="Schmutz J."/>
            <person name="Clum A."/>
            <person name="Reid I.D."/>
            <person name="Moisan M.C."/>
            <person name="Butler G."/>
            <person name="Nguyen T.T.M."/>
            <person name="Dewar K."/>
            <person name="Conant G."/>
            <person name="Drula E."/>
            <person name="Henrissat B."/>
            <person name="Hansel C."/>
            <person name="Singer S."/>
            <person name="Hutchinson M.I."/>
            <person name="de Vries R.P."/>
            <person name="Natvig D.O."/>
            <person name="Powell A.J."/>
            <person name="Tsang A."/>
            <person name="Grigoriev I.V."/>
        </authorList>
    </citation>
    <scope>NUCLEOTIDE SEQUENCE [LARGE SCALE GENOMIC DNA]</scope>
    <source>
        <strain evidence="7 8">CBS 494.80</strain>
    </source>
</reference>
<sequence>MRDEYIGVLLAVCGSFIIGSSYVITKIGLSDASLRHGFKGDGHEYFKSPLWWTGMILLVAGEIFNFAAYAFAPAVLVTPLGALSVLTATVLGAFVLKERLSQLGKLGCAACLFGSVVIVANAPADKDIQTVDEILEYAMEPGFLIFCFLAAVFTIVMVYFIAPKYGTSNPLHYLSICAATGAVSVMALKAFGIALKLTFAGANQFTRPSTYLFAIVATLCIVLQMHYFNKALNTFPQSVVSPIYYVTFTTAVLTASFVLFQGFNMTSAFETTLLLCGFLIIFAGVYMLNYPSSAPNHDFELLSGGSGNGNAGGAVPESPGFARARFSMQGLRPSEELIREEDEEEEEEGFGRRSVEGGRRG</sequence>
<feature type="compositionally biased region" description="Acidic residues" evidence="5">
    <location>
        <begin position="338"/>
        <end position="348"/>
    </location>
</feature>
<dbReference type="InterPro" id="IPR037185">
    <property type="entry name" value="EmrE-like"/>
</dbReference>
<evidence type="ECO:0008006" key="9">
    <source>
        <dbReference type="Google" id="ProtNLM"/>
    </source>
</evidence>
<feature type="compositionally biased region" description="Basic and acidic residues" evidence="5">
    <location>
        <begin position="349"/>
        <end position="361"/>
    </location>
</feature>
<gene>
    <name evidence="7" type="ORF">VTL71DRAFT_2888</name>
</gene>
<dbReference type="Pfam" id="PF05653">
    <property type="entry name" value="Mg_trans_NIPA"/>
    <property type="match status" value="1"/>
</dbReference>
<evidence type="ECO:0000256" key="2">
    <source>
        <dbReference type="ARBA" id="ARBA00022692"/>
    </source>
</evidence>
<feature type="transmembrane region" description="Helical" evidence="6">
    <location>
        <begin position="173"/>
        <end position="199"/>
    </location>
</feature>
<evidence type="ECO:0000313" key="8">
    <source>
        <dbReference type="Proteomes" id="UP001595075"/>
    </source>
</evidence>
<dbReference type="InterPro" id="IPR008521">
    <property type="entry name" value="Mg_trans_NIPA"/>
</dbReference>
<proteinExistence type="predicted"/>
<evidence type="ECO:0000313" key="7">
    <source>
        <dbReference type="EMBL" id="KAL2065219.1"/>
    </source>
</evidence>
<evidence type="ECO:0000256" key="6">
    <source>
        <dbReference type="SAM" id="Phobius"/>
    </source>
</evidence>
<evidence type="ECO:0000256" key="5">
    <source>
        <dbReference type="SAM" id="MobiDB-lite"/>
    </source>
</evidence>
<feature type="transmembrane region" description="Helical" evidence="6">
    <location>
        <begin position="240"/>
        <end position="260"/>
    </location>
</feature>
<organism evidence="7 8">
    <name type="scientific">Oculimacula yallundae</name>
    <dbReference type="NCBI Taxonomy" id="86028"/>
    <lineage>
        <taxon>Eukaryota</taxon>
        <taxon>Fungi</taxon>
        <taxon>Dikarya</taxon>
        <taxon>Ascomycota</taxon>
        <taxon>Pezizomycotina</taxon>
        <taxon>Leotiomycetes</taxon>
        <taxon>Helotiales</taxon>
        <taxon>Ploettnerulaceae</taxon>
        <taxon>Oculimacula</taxon>
    </lineage>
</organism>
<evidence type="ECO:0000256" key="3">
    <source>
        <dbReference type="ARBA" id="ARBA00022989"/>
    </source>
</evidence>
<feature type="transmembrane region" description="Helical" evidence="6">
    <location>
        <begin position="77"/>
        <end position="96"/>
    </location>
</feature>
<feature type="transmembrane region" description="Helical" evidence="6">
    <location>
        <begin position="6"/>
        <end position="29"/>
    </location>
</feature>
<dbReference type="PANTHER" id="PTHR12570">
    <property type="match status" value="1"/>
</dbReference>
<dbReference type="Proteomes" id="UP001595075">
    <property type="component" value="Unassembled WGS sequence"/>
</dbReference>
<feature type="transmembrane region" description="Helical" evidence="6">
    <location>
        <begin position="103"/>
        <end position="122"/>
    </location>
</feature>
<keyword evidence="2 6" id="KW-0812">Transmembrane</keyword>
<comment type="caution">
    <text evidence="7">The sequence shown here is derived from an EMBL/GenBank/DDBJ whole genome shotgun (WGS) entry which is preliminary data.</text>
</comment>
<comment type="subcellular location">
    <subcellularLocation>
        <location evidence="1">Membrane</location>
        <topology evidence="1">Multi-pass membrane protein</topology>
    </subcellularLocation>
</comment>
<dbReference type="SUPFAM" id="SSF103481">
    <property type="entry name" value="Multidrug resistance efflux transporter EmrE"/>
    <property type="match status" value="1"/>
</dbReference>